<keyword evidence="1" id="KW-1133">Transmembrane helix</keyword>
<evidence type="ECO:0000313" key="3">
    <source>
        <dbReference type="Proteomes" id="UP000199119"/>
    </source>
</evidence>
<keyword evidence="1" id="KW-0812">Transmembrane</keyword>
<organism evidence="2 3">
    <name type="scientific">Paracidovorax wautersii</name>
    <dbReference type="NCBI Taxonomy" id="1177982"/>
    <lineage>
        <taxon>Bacteria</taxon>
        <taxon>Pseudomonadati</taxon>
        <taxon>Pseudomonadota</taxon>
        <taxon>Betaproteobacteria</taxon>
        <taxon>Burkholderiales</taxon>
        <taxon>Comamonadaceae</taxon>
        <taxon>Paracidovorax</taxon>
    </lineage>
</organism>
<dbReference type="RefSeq" id="WP_175518540.1">
    <property type="nucleotide sequence ID" value="NZ_FONX01000014.1"/>
</dbReference>
<protein>
    <submittedName>
        <fullName evidence="2">Uncharacterized protein</fullName>
    </submittedName>
</protein>
<evidence type="ECO:0000313" key="2">
    <source>
        <dbReference type="EMBL" id="SFF14373.1"/>
    </source>
</evidence>
<name>A0A1I2GB23_9BURK</name>
<dbReference type="EMBL" id="FONX01000014">
    <property type="protein sequence ID" value="SFF14373.1"/>
    <property type="molecule type" value="Genomic_DNA"/>
</dbReference>
<gene>
    <name evidence="2" type="ORF">SAMN04489711_11428</name>
</gene>
<evidence type="ECO:0000256" key="1">
    <source>
        <dbReference type="SAM" id="Phobius"/>
    </source>
</evidence>
<keyword evidence="3" id="KW-1185">Reference proteome</keyword>
<sequence length="56" mass="6242">MQIPFLHRKSPAKRTLIAAGSIAVGMAGGLLECLALLRSRRQVRLHARHRALPHQH</sequence>
<accession>A0A1I2GB23</accession>
<dbReference type="AlphaFoldDB" id="A0A1I2GB23"/>
<reference evidence="3" key="1">
    <citation type="submission" date="2016-10" db="EMBL/GenBank/DDBJ databases">
        <authorList>
            <person name="Varghese N."/>
            <person name="Submissions S."/>
        </authorList>
    </citation>
    <scope>NUCLEOTIDE SEQUENCE [LARGE SCALE GENOMIC DNA]</scope>
    <source>
        <strain evidence="3">DSM 27981</strain>
    </source>
</reference>
<dbReference type="Proteomes" id="UP000199119">
    <property type="component" value="Unassembled WGS sequence"/>
</dbReference>
<proteinExistence type="predicted"/>
<keyword evidence="1" id="KW-0472">Membrane</keyword>
<feature type="transmembrane region" description="Helical" evidence="1">
    <location>
        <begin position="16"/>
        <end position="37"/>
    </location>
</feature>
<dbReference type="STRING" id="1177982.SAMN04489711_11428"/>